<name>A0A7J8B824_MOLMO</name>
<reference evidence="2 3" key="1">
    <citation type="journal article" date="2020" name="Nature">
        <title>Six reference-quality genomes reveal evolution of bat adaptations.</title>
        <authorList>
            <person name="Jebb D."/>
            <person name="Huang Z."/>
            <person name="Pippel M."/>
            <person name="Hughes G.M."/>
            <person name="Lavrichenko K."/>
            <person name="Devanna P."/>
            <person name="Winkler S."/>
            <person name="Jermiin L.S."/>
            <person name="Skirmuntt E.C."/>
            <person name="Katzourakis A."/>
            <person name="Burkitt-Gray L."/>
            <person name="Ray D.A."/>
            <person name="Sullivan K.A.M."/>
            <person name="Roscito J.G."/>
            <person name="Kirilenko B.M."/>
            <person name="Davalos L.M."/>
            <person name="Corthals A.P."/>
            <person name="Power M.L."/>
            <person name="Jones G."/>
            <person name="Ransome R.D."/>
            <person name="Dechmann D.K.N."/>
            <person name="Locatelli A.G."/>
            <person name="Puechmaille S.J."/>
            <person name="Fedrigo O."/>
            <person name="Jarvis E.D."/>
            <person name="Hiller M."/>
            <person name="Vernes S.C."/>
            <person name="Myers E.W."/>
            <person name="Teeling E.C."/>
        </authorList>
    </citation>
    <scope>NUCLEOTIDE SEQUENCE [LARGE SCALE GENOMIC DNA]</scope>
    <source>
        <strain evidence="2">MMolMol1</strain>
        <tissue evidence="2">Muscle</tissue>
    </source>
</reference>
<dbReference type="AlphaFoldDB" id="A0A7J8B824"/>
<accession>A0A7J8B824</accession>
<evidence type="ECO:0000313" key="3">
    <source>
        <dbReference type="Proteomes" id="UP000550707"/>
    </source>
</evidence>
<dbReference type="InParanoid" id="A0A7J8B824"/>
<dbReference type="EMBL" id="JACASF010000034">
    <property type="protein sequence ID" value="KAF6394977.1"/>
    <property type="molecule type" value="Genomic_DNA"/>
</dbReference>
<evidence type="ECO:0000256" key="1">
    <source>
        <dbReference type="SAM" id="MobiDB-lite"/>
    </source>
</evidence>
<comment type="caution">
    <text evidence="2">The sequence shown here is derived from an EMBL/GenBank/DDBJ whole genome shotgun (WGS) entry which is preliminary data.</text>
</comment>
<sequence>MKDQQPRVGDAVWAVQRSRLSPQARPPPPSLPGALQAVKRKGLSQSGGGSDGRLVAISSCCETEARVDCLQEPLVRHFSGVTESSGAGVGAAGAALEHALREALKSGPPELCPHLFPGAQGVTVCSWEGTARS</sequence>
<organism evidence="2 3">
    <name type="scientific">Molossus molossus</name>
    <name type="common">Pallas' mastiff bat</name>
    <name type="synonym">Vespertilio molossus</name>
    <dbReference type="NCBI Taxonomy" id="27622"/>
    <lineage>
        <taxon>Eukaryota</taxon>
        <taxon>Metazoa</taxon>
        <taxon>Chordata</taxon>
        <taxon>Craniata</taxon>
        <taxon>Vertebrata</taxon>
        <taxon>Euteleostomi</taxon>
        <taxon>Mammalia</taxon>
        <taxon>Eutheria</taxon>
        <taxon>Laurasiatheria</taxon>
        <taxon>Chiroptera</taxon>
        <taxon>Yangochiroptera</taxon>
        <taxon>Molossidae</taxon>
        <taxon>Molossus</taxon>
    </lineage>
</organism>
<gene>
    <name evidence="2" type="ORF">HJG59_010477</name>
</gene>
<dbReference type="Proteomes" id="UP000550707">
    <property type="component" value="Unassembled WGS sequence"/>
</dbReference>
<evidence type="ECO:0000313" key="2">
    <source>
        <dbReference type="EMBL" id="KAF6394977.1"/>
    </source>
</evidence>
<keyword evidence="3" id="KW-1185">Reference proteome</keyword>
<proteinExistence type="predicted"/>
<protein>
    <submittedName>
        <fullName evidence="2">Uncharacterized protein</fullName>
    </submittedName>
</protein>
<feature type="region of interest" description="Disordered" evidence="1">
    <location>
        <begin position="1"/>
        <end position="53"/>
    </location>
</feature>